<evidence type="ECO:0000256" key="1">
    <source>
        <dbReference type="SAM" id="MobiDB-lite"/>
    </source>
</evidence>
<keyword evidence="3" id="KW-1185">Reference proteome</keyword>
<feature type="region of interest" description="Disordered" evidence="1">
    <location>
        <begin position="202"/>
        <end position="224"/>
    </location>
</feature>
<organism evidence="2 3">
    <name type="scientific">Synchytrium endobioticum</name>
    <dbReference type="NCBI Taxonomy" id="286115"/>
    <lineage>
        <taxon>Eukaryota</taxon>
        <taxon>Fungi</taxon>
        <taxon>Fungi incertae sedis</taxon>
        <taxon>Chytridiomycota</taxon>
        <taxon>Chytridiomycota incertae sedis</taxon>
        <taxon>Chytridiomycetes</taxon>
        <taxon>Synchytriales</taxon>
        <taxon>Synchytriaceae</taxon>
        <taxon>Synchytrium</taxon>
    </lineage>
</organism>
<protein>
    <submittedName>
        <fullName evidence="2">Uncharacterized protein</fullName>
    </submittedName>
</protein>
<dbReference type="EMBL" id="QEAN01000640">
    <property type="protein sequence ID" value="TPX30985.1"/>
    <property type="molecule type" value="Genomic_DNA"/>
</dbReference>
<sequence>MPSLEGLSLAITCTCLPLRQDVKIHETWPPGNVAAELAKIGVDVKRDGTIAFVEDGRDKVREQFLDLYEDAHPKSREKTVLSLVPAIFGFLLNVEGLPLKSHIQMKKCPCCTEFVEMPAMRRLYCRHRNKWYHRDVMAADNMVNIVRGCLEHDERPAYLKLPSKYKNTPMKRKADEGDIKLPRAQNDPDFVTMSCSKSGNLQSHEEQIKRSELPPIETRHGFPSPSLNRDLLNRVKCRVCLQSFVSTLDAPFTSDDEKQRHHPSMKFTAKIRLCLDDCVLW</sequence>
<dbReference type="Proteomes" id="UP000317494">
    <property type="component" value="Unassembled WGS sequence"/>
</dbReference>
<name>A0A507C078_9FUNG</name>
<comment type="caution">
    <text evidence="2">The sequence shown here is derived from an EMBL/GenBank/DDBJ whole genome shotgun (WGS) entry which is preliminary data.</text>
</comment>
<feature type="non-terminal residue" evidence="2">
    <location>
        <position position="281"/>
    </location>
</feature>
<dbReference type="AlphaFoldDB" id="A0A507C078"/>
<evidence type="ECO:0000313" key="3">
    <source>
        <dbReference type="Proteomes" id="UP000317494"/>
    </source>
</evidence>
<reference evidence="2 3" key="1">
    <citation type="journal article" date="2019" name="Sci. Rep.">
        <title>Comparative genomics of chytrid fungi reveal insights into the obligate biotrophic and pathogenic lifestyle of Synchytrium endobioticum.</title>
        <authorList>
            <person name="van de Vossenberg B.T.L.H."/>
            <person name="Warris S."/>
            <person name="Nguyen H.D.T."/>
            <person name="van Gent-Pelzer M.P.E."/>
            <person name="Joly D.L."/>
            <person name="van de Geest H.C."/>
            <person name="Bonants P.J.M."/>
            <person name="Smith D.S."/>
            <person name="Levesque C.A."/>
            <person name="van der Lee T.A.J."/>
        </authorList>
    </citation>
    <scope>NUCLEOTIDE SEQUENCE [LARGE SCALE GENOMIC DNA]</scope>
    <source>
        <strain evidence="2 3">MB42</strain>
    </source>
</reference>
<evidence type="ECO:0000313" key="2">
    <source>
        <dbReference type="EMBL" id="TPX30985.1"/>
    </source>
</evidence>
<dbReference type="VEuPathDB" id="FungiDB:SeMB42_g07829"/>
<accession>A0A507C078</accession>
<feature type="compositionally biased region" description="Basic and acidic residues" evidence="1">
    <location>
        <begin position="203"/>
        <end position="220"/>
    </location>
</feature>
<proteinExistence type="predicted"/>
<gene>
    <name evidence="2" type="ORF">SeMB42_g07829</name>
</gene>